<accession>A0A845QNV6</accession>
<gene>
    <name evidence="2" type="ORF">D0435_13885</name>
</gene>
<protein>
    <recommendedName>
        <fullName evidence="4">HTH domain-containing protein</fullName>
    </recommendedName>
</protein>
<name>A0A845QNV6_9FIRM</name>
<keyword evidence="3" id="KW-1185">Reference proteome</keyword>
<dbReference type="RefSeq" id="WP_160203026.1">
    <property type="nucleotide sequence ID" value="NZ_QXWK01000034.1"/>
</dbReference>
<dbReference type="EMBL" id="QXWK01000034">
    <property type="protein sequence ID" value="NBH62741.1"/>
    <property type="molecule type" value="Genomic_DNA"/>
</dbReference>
<dbReference type="Gene3D" id="1.10.10.10">
    <property type="entry name" value="Winged helix-like DNA-binding domain superfamily/Winged helix DNA-binding domain"/>
    <property type="match status" value="1"/>
</dbReference>
<evidence type="ECO:0000313" key="3">
    <source>
        <dbReference type="Proteomes" id="UP000446866"/>
    </source>
</evidence>
<feature type="region of interest" description="Disordered" evidence="1">
    <location>
        <begin position="1"/>
        <end position="20"/>
    </location>
</feature>
<reference evidence="2 3" key="1">
    <citation type="submission" date="2018-08" db="EMBL/GenBank/DDBJ databases">
        <title>Murine metabolic-syndrome-specific gut microbial biobank.</title>
        <authorList>
            <person name="Liu C."/>
        </authorList>
    </citation>
    <scope>NUCLEOTIDE SEQUENCE [LARGE SCALE GENOMIC DNA]</scope>
    <source>
        <strain evidence="2 3">28</strain>
    </source>
</reference>
<evidence type="ECO:0008006" key="4">
    <source>
        <dbReference type="Google" id="ProtNLM"/>
    </source>
</evidence>
<organism evidence="2 3">
    <name type="scientific">Anaerotruncus colihominis</name>
    <dbReference type="NCBI Taxonomy" id="169435"/>
    <lineage>
        <taxon>Bacteria</taxon>
        <taxon>Bacillati</taxon>
        <taxon>Bacillota</taxon>
        <taxon>Clostridia</taxon>
        <taxon>Eubacteriales</taxon>
        <taxon>Oscillospiraceae</taxon>
        <taxon>Anaerotruncus</taxon>
    </lineage>
</organism>
<dbReference type="AlphaFoldDB" id="A0A845QNV6"/>
<evidence type="ECO:0000313" key="2">
    <source>
        <dbReference type="EMBL" id="NBH62741.1"/>
    </source>
</evidence>
<proteinExistence type="predicted"/>
<comment type="caution">
    <text evidence="2">The sequence shown here is derived from an EMBL/GenBank/DDBJ whole genome shotgun (WGS) entry which is preliminary data.</text>
</comment>
<evidence type="ECO:0000256" key="1">
    <source>
        <dbReference type="SAM" id="MobiDB-lite"/>
    </source>
</evidence>
<sequence length="116" mass="13048">MKGKEKAPEGANIENQPDDTTKMMVLSMLTNKPQDRYTLAAAIGISERTFREAVRQLRREGHSIISESSGRGYRLGTKKEAKVMARELRSRAYDMLRTANAMDAQIDGQVTLEEVM</sequence>
<dbReference type="Proteomes" id="UP000446866">
    <property type="component" value="Unassembled WGS sequence"/>
</dbReference>
<dbReference type="InterPro" id="IPR036388">
    <property type="entry name" value="WH-like_DNA-bd_sf"/>
</dbReference>